<name>A0AAW0BUT1_9AGAR</name>
<reference evidence="3 4" key="1">
    <citation type="journal article" date="2024" name="J Genomics">
        <title>Draft genome sequencing and assembly of Favolaschia claudopus CIRM-BRFM 2984 isolated from oak limbs.</title>
        <authorList>
            <person name="Navarro D."/>
            <person name="Drula E."/>
            <person name="Chaduli D."/>
            <person name="Cazenave R."/>
            <person name="Ahrendt S."/>
            <person name="Wang J."/>
            <person name="Lipzen A."/>
            <person name="Daum C."/>
            <person name="Barry K."/>
            <person name="Grigoriev I.V."/>
            <person name="Favel A."/>
            <person name="Rosso M.N."/>
            <person name="Martin F."/>
        </authorList>
    </citation>
    <scope>NUCLEOTIDE SEQUENCE [LARGE SCALE GENOMIC DNA]</scope>
    <source>
        <strain evidence="3 4">CIRM-BRFM 2984</strain>
    </source>
</reference>
<evidence type="ECO:0000313" key="4">
    <source>
        <dbReference type="Proteomes" id="UP001362999"/>
    </source>
</evidence>
<sequence length="348" mass="38768">MEKDEADDGRHPAAVSPPLASLVTETAFNMPPSRESILEQACPQCPTPTLPSQCMHTAEGRAYLKAQKSAHQLTSSSNEVLPPWYPWVMNHNLSPTRQPVQAVANMESPQSPSRFLDNPGSRNAMPNISATEPTMSEETLPSNRINDTSAQESSGTSRMRVTKKNQLHGNVVGAMRGAKKFEITRMKPLRPPIESQAEASARFLRSASDIIERCERLSNETGCWLYFSTQHVFAQKPFLHYTSPRLLKEGKKDAEQITNHFNKLYASLIACRNEDSKQLHKRLVSAEEEKKAATDALAAARSAEQVAIQQAESSQQQLDFQSEELAAHRLELEALRAQLKLAQRKARV</sequence>
<accession>A0AAW0BUT1</accession>
<comment type="caution">
    <text evidence="3">The sequence shown here is derived from an EMBL/GenBank/DDBJ whole genome shotgun (WGS) entry which is preliminary data.</text>
</comment>
<evidence type="ECO:0000256" key="2">
    <source>
        <dbReference type="SAM" id="MobiDB-lite"/>
    </source>
</evidence>
<dbReference type="AlphaFoldDB" id="A0AAW0BUT1"/>
<keyword evidence="4" id="KW-1185">Reference proteome</keyword>
<keyword evidence="1" id="KW-0175">Coiled coil</keyword>
<feature type="compositionally biased region" description="Polar residues" evidence="2">
    <location>
        <begin position="120"/>
        <end position="159"/>
    </location>
</feature>
<organism evidence="3 4">
    <name type="scientific">Favolaschia claudopus</name>
    <dbReference type="NCBI Taxonomy" id="2862362"/>
    <lineage>
        <taxon>Eukaryota</taxon>
        <taxon>Fungi</taxon>
        <taxon>Dikarya</taxon>
        <taxon>Basidiomycota</taxon>
        <taxon>Agaricomycotina</taxon>
        <taxon>Agaricomycetes</taxon>
        <taxon>Agaricomycetidae</taxon>
        <taxon>Agaricales</taxon>
        <taxon>Marasmiineae</taxon>
        <taxon>Mycenaceae</taxon>
        <taxon>Favolaschia</taxon>
    </lineage>
</organism>
<dbReference type="Proteomes" id="UP001362999">
    <property type="component" value="Unassembled WGS sequence"/>
</dbReference>
<dbReference type="EMBL" id="JAWWNJ010000025">
    <property type="protein sequence ID" value="KAK7030570.1"/>
    <property type="molecule type" value="Genomic_DNA"/>
</dbReference>
<proteinExistence type="predicted"/>
<evidence type="ECO:0000313" key="3">
    <source>
        <dbReference type="EMBL" id="KAK7030570.1"/>
    </source>
</evidence>
<feature type="coiled-coil region" evidence="1">
    <location>
        <begin position="276"/>
        <end position="345"/>
    </location>
</feature>
<protein>
    <submittedName>
        <fullName evidence="3">Uncharacterized protein</fullName>
    </submittedName>
</protein>
<evidence type="ECO:0000256" key="1">
    <source>
        <dbReference type="SAM" id="Coils"/>
    </source>
</evidence>
<gene>
    <name evidence="3" type="ORF">R3P38DRAFT_2774890</name>
</gene>
<feature type="region of interest" description="Disordered" evidence="2">
    <location>
        <begin position="104"/>
        <end position="159"/>
    </location>
</feature>